<dbReference type="AlphaFoldDB" id="A0A1I7ZS55"/>
<keyword evidence="1" id="KW-1185">Reference proteome</keyword>
<sequence length="69" mass="7829">MLTTLFKLSRKRSIPPKFTASGDEWRPYWLKKAVVTSFVEFSKTVYVDDVKSVFSKARGLCSPNVALPC</sequence>
<evidence type="ECO:0000313" key="1">
    <source>
        <dbReference type="Proteomes" id="UP000095287"/>
    </source>
</evidence>
<reference evidence="2" key="1">
    <citation type="submission" date="2016-11" db="UniProtKB">
        <authorList>
            <consortium name="WormBaseParasite"/>
        </authorList>
    </citation>
    <scope>IDENTIFICATION</scope>
</reference>
<protein>
    <submittedName>
        <fullName evidence="2">Ovule protein</fullName>
    </submittedName>
</protein>
<organism evidence="1 2">
    <name type="scientific">Steinernema glaseri</name>
    <dbReference type="NCBI Taxonomy" id="37863"/>
    <lineage>
        <taxon>Eukaryota</taxon>
        <taxon>Metazoa</taxon>
        <taxon>Ecdysozoa</taxon>
        <taxon>Nematoda</taxon>
        <taxon>Chromadorea</taxon>
        <taxon>Rhabditida</taxon>
        <taxon>Tylenchina</taxon>
        <taxon>Panagrolaimomorpha</taxon>
        <taxon>Strongyloidoidea</taxon>
        <taxon>Steinernematidae</taxon>
        <taxon>Steinernema</taxon>
    </lineage>
</organism>
<dbReference type="WBParaSite" id="L893_g29066.t1">
    <property type="protein sequence ID" value="L893_g29066.t1"/>
    <property type="gene ID" value="L893_g29066"/>
</dbReference>
<evidence type="ECO:0000313" key="2">
    <source>
        <dbReference type="WBParaSite" id="L893_g29066.t1"/>
    </source>
</evidence>
<name>A0A1I7ZS55_9BILA</name>
<dbReference type="Proteomes" id="UP000095287">
    <property type="component" value="Unplaced"/>
</dbReference>
<accession>A0A1I7ZS55</accession>
<proteinExistence type="predicted"/>